<evidence type="ECO:0000256" key="10">
    <source>
        <dbReference type="ARBA" id="ARBA00022884"/>
    </source>
</evidence>
<keyword evidence="7" id="KW-0255">Endonuclease</keyword>
<evidence type="ECO:0000259" key="11">
    <source>
        <dbReference type="PROSITE" id="PS50137"/>
    </source>
</evidence>
<keyword evidence="4" id="KW-0819">tRNA processing</keyword>
<organism evidence="12">
    <name type="scientific">bioreactor metagenome</name>
    <dbReference type="NCBI Taxonomy" id="1076179"/>
    <lineage>
        <taxon>unclassified sequences</taxon>
        <taxon>metagenomes</taxon>
        <taxon>ecological metagenomes</taxon>
    </lineage>
</organism>
<sequence>MLIERGDYLKDYKTSLQEVVQKNSDSKITYEIIAERGPDHDKLFDAMVLINGSEMGRGSGRSKKEAEQRAAKQALIKLEVITE</sequence>
<dbReference type="Pfam" id="PF00035">
    <property type="entry name" value="dsrm"/>
    <property type="match status" value="1"/>
</dbReference>
<gene>
    <name evidence="12" type="primary">rnc_34</name>
    <name evidence="12" type="ORF">SDC9_115255</name>
</gene>
<keyword evidence="9" id="KW-0460">Magnesium</keyword>
<evidence type="ECO:0000256" key="8">
    <source>
        <dbReference type="ARBA" id="ARBA00022801"/>
    </source>
</evidence>
<evidence type="ECO:0000256" key="7">
    <source>
        <dbReference type="ARBA" id="ARBA00022759"/>
    </source>
</evidence>
<dbReference type="InterPro" id="IPR014720">
    <property type="entry name" value="dsRBD_dom"/>
</dbReference>
<dbReference type="GO" id="GO:0003723">
    <property type="term" value="F:RNA binding"/>
    <property type="evidence" value="ECO:0007669"/>
    <property type="project" value="UniProtKB-KW"/>
</dbReference>
<dbReference type="PROSITE" id="PS50137">
    <property type="entry name" value="DS_RBD"/>
    <property type="match status" value="1"/>
</dbReference>
<feature type="domain" description="DRBM" evidence="11">
    <location>
        <begin position="11"/>
        <end position="80"/>
    </location>
</feature>
<protein>
    <submittedName>
        <fullName evidence="12">Ribonuclease 3</fullName>
        <ecNumber evidence="12">3.1.26.3</ecNumber>
    </submittedName>
</protein>
<dbReference type="GO" id="GO:0046872">
    <property type="term" value="F:metal ion binding"/>
    <property type="evidence" value="ECO:0007669"/>
    <property type="project" value="UniProtKB-KW"/>
</dbReference>
<keyword evidence="6" id="KW-0479">Metal-binding</keyword>
<evidence type="ECO:0000256" key="1">
    <source>
        <dbReference type="ARBA" id="ARBA00022490"/>
    </source>
</evidence>
<dbReference type="Gene3D" id="3.30.160.20">
    <property type="match status" value="1"/>
</dbReference>
<keyword evidence="8 12" id="KW-0378">Hydrolase</keyword>
<evidence type="ECO:0000256" key="9">
    <source>
        <dbReference type="ARBA" id="ARBA00022842"/>
    </source>
</evidence>
<dbReference type="SUPFAM" id="SSF54768">
    <property type="entry name" value="dsRNA-binding domain-like"/>
    <property type="match status" value="1"/>
</dbReference>
<dbReference type="GO" id="GO:0008033">
    <property type="term" value="P:tRNA processing"/>
    <property type="evidence" value="ECO:0007669"/>
    <property type="project" value="UniProtKB-KW"/>
</dbReference>
<evidence type="ECO:0000256" key="6">
    <source>
        <dbReference type="ARBA" id="ARBA00022723"/>
    </source>
</evidence>
<dbReference type="AlphaFoldDB" id="A0A645BYY4"/>
<accession>A0A645BYY4</accession>
<dbReference type="FunFam" id="3.30.160.20:FF:000003">
    <property type="entry name" value="Ribonuclease 3"/>
    <property type="match status" value="1"/>
</dbReference>
<keyword evidence="3" id="KW-0507">mRNA processing</keyword>
<dbReference type="GO" id="GO:0006397">
    <property type="term" value="P:mRNA processing"/>
    <property type="evidence" value="ECO:0007669"/>
    <property type="project" value="UniProtKB-KW"/>
</dbReference>
<dbReference type="GO" id="GO:0006364">
    <property type="term" value="P:rRNA processing"/>
    <property type="evidence" value="ECO:0007669"/>
    <property type="project" value="UniProtKB-KW"/>
</dbReference>
<dbReference type="GO" id="GO:0004525">
    <property type="term" value="F:ribonuclease III activity"/>
    <property type="evidence" value="ECO:0007669"/>
    <property type="project" value="UniProtKB-EC"/>
</dbReference>
<evidence type="ECO:0000256" key="4">
    <source>
        <dbReference type="ARBA" id="ARBA00022694"/>
    </source>
</evidence>
<keyword evidence="10" id="KW-0694">RNA-binding</keyword>
<keyword evidence="2" id="KW-0698">rRNA processing</keyword>
<name>A0A645BYY4_9ZZZZ</name>
<evidence type="ECO:0000256" key="3">
    <source>
        <dbReference type="ARBA" id="ARBA00022664"/>
    </source>
</evidence>
<evidence type="ECO:0000256" key="2">
    <source>
        <dbReference type="ARBA" id="ARBA00022552"/>
    </source>
</evidence>
<keyword evidence="1" id="KW-0963">Cytoplasm</keyword>
<evidence type="ECO:0000313" key="12">
    <source>
        <dbReference type="EMBL" id="MPM68323.1"/>
    </source>
</evidence>
<evidence type="ECO:0000256" key="5">
    <source>
        <dbReference type="ARBA" id="ARBA00022722"/>
    </source>
</evidence>
<comment type="caution">
    <text evidence="12">The sequence shown here is derived from an EMBL/GenBank/DDBJ whole genome shotgun (WGS) entry which is preliminary data.</text>
</comment>
<dbReference type="EC" id="3.1.26.3" evidence="12"/>
<dbReference type="SMART" id="SM00358">
    <property type="entry name" value="DSRM"/>
    <property type="match status" value="1"/>
</dbReference>
<dbReference type="EMBL" id="VSSQ01022192">
    <property type="protein sequence ID" value="MPM68323.1"/>
    <property type="molecule type" value="Genomic_DNA"/>
</dbReference>
<dbReference type="CDD" id="cd10845">
    <property type="entry name" value="DSRM_RNAse_III_family"/>
    <property type="match status" value="1"/>
</dbReference>
<proteinExistence type="predicted"/>
<keyword evidence="5" id="KW-0540">Nuclease</keyword>
<reference evidence="12" key="1">
    <citation type="submission" date="2019-08" db="EMBL/GenBank/DDBJ databases">
        <authorList>
            <person name="Kucharzyk K."/>
            <person name="Murdoch R.W."/>
            <person name="Higgins S."/>
            <person name="Loffler F."/>
        </authorList>
    </citation>
    <scope>NUCLEOTIDE SEQUENCE</scope>
</reference>